<feature type="region of interest" description="Disordered" evidence="1">
    <location>
        <begin position="161"/>
        <end position="264"/>
    </location>
</feature>
<feature type="compositionally biased region" description="Basic and acidic residues" evidence="1">
    <location>
        <begin position="194"/>
        <end position="208"/>
    </location>
</feature>
<feature type="compositionally biased region" description="Low complexity" evidence="1">
    <location>
        <begin position="88"/>
        <end position="102"/>
    </location>
</feature>
<feature type="compositionally biased region" description="Basic and acidic residues" evidence="1">
    <location>
        <begin position="229"/>
        <end position="244"/>
    </location>
</feature>
<dbReference type="AlphaFoldDB" id="A0A2A2JYY1"/>
<feature type="compositionally biased region" description="Basic and acidic residues" evidence="1">
    <location>
        <begin position="62"/>
        <end position="71"/>
    </location>
</feature>
<accession>A0A2A2JYY1</accession>
<feature type="compositionally biased region" description="Polar residues" evidence="1">
    <location>
        <begin position="161"/>
        <end position="170"/>
    </location>
</feature>
<gene>
    <name evidence="2" type="ORF">WR25_00362</name>
</gene>
<dbReference type="EMBL" id="LIAE01010027">
    <property type="protein sequence ID" value="PAV66853.1"/>
    <property type="molecule type" value="Genomic_DNA"/>
</dbReference>
<proteinExistence type="predicted"/>
<evidence type="ECO:0000256" key="1">
    <source>
        <dbReference type="SAM" id="MobiDB-lite"/>
    </source>
</evidence>
<reference evidence="2 3" key="1">
    <citation type="journal article" date="2017" name="Curr. Biol.">
        <title>Genome architecture and evolution of a unichromosomal asexual nematode.</title>
        <authorList>
            <person name="Fradin H."/>
            <person name="Zegar C."/>
            <person name="Gutwein M."/>
            <person name="Lucas J."/>
            <person name="Kovtun M."/>
            <person name="Corcoran D."/>
            <person name="Baugh L.R."/>
            <person name="Kiontke K."/>
            <person name="Gunsalus K."/>
            <person name="Fitch D.H."/>
            <person name="Piano F."/>
        </authorList>
    </citation>
    <scope>NUCLEOTIDE SEQUENCE [LARGE SCALE GENOMIC DNA]</scope>
    <source>
        <strain evidence="2">PF1309</strain>
    </source>
</reference>
<keyword evidence="3" id="KW-1185">Reference proteome</keyword>
<protein>
    <submittedName>
        <fullName evidence="2">Uncharacterized protein</fullName>
    </submittedName>
</protein>
<feature type="region of interest" description="Disordered" evidence="1">
    <location>
        <begin position="38"/>
        <end position="141"/>
    </location>
</feature>
<comment type="caution">
    <text evidence="2">The sequence shown here is derived from an EMBL/GenBank/DDBJ whole genome shotgun (WGS) entry which is preliminary data.</text>
</comment>
<evidence type="ECO:0000313" key="3">
    <source>
        <dbReference type="Proteomes" id="UP000218231"/>
    </source>
</evidence>
<organism evidence="2 3">
    <name type="scientific">Diploscapter pachys</name>
    <dbReference type="NCBI Taxonomy" id="2018661"/>
    <lineage>
        <taxon>Eukaryota</taxon>
        <taxon>Metazoa</taxon>
        <taxon>Ecdysozoa</taxon>
        <taxon>Nematoda</taxon>
        <taxon>Chromadorea</taxon>
        <taxon>Rhabditida</taxon>
        <taxon>Rhabditina</taxon>
        <taxon>Rhabditomorpha</taxon>
        <taxon>Rhabditoidea</taxon>
        <taxon>Rhabditidae</taxon>
        <taxon>Diploscapter</taxon>
    </lineage>
</organism>
<dbReference type="Proteomes" id="UP000218231">
    <property type="component" value="Unassembled WGS sequence"/>
</dbReference>
<name>A0A2A2JYY1_9BILA</name>
<sequence length="264" mass="28750">MSDLVENIENMDVNAIRDKADKDMLENVEKLISDLDLDCKQEELQNRNKNKKGSEEEAEAVEVQKDQEKLPANDVDEEKTESEEETQDNSSGDSSTTSDSCSAEGEEGCLVKEESKTEAEKDGQRKADGHGLDAGILTDRLNKSAAVQVKLTGNETDLANYSQDKTVNAPPSTPVVMTADESKPLIVDGPTTAADEKQKMEHLRGGADKEEEDSSMHTAASPDPLLKQSNKESSDADGGEEKNDNMQNPVDNLDEKKKSVCSIC</sequence>
<feature type="compositionally biased region" description="Basic and acidic residues" evidence="1">
    <location>
        <begin position="109"/>
        <end position="131"/>
    </location>
</feature>
<feature type="compositionally biased region" description="Acidic residues" evidence="1">
    <location>
        <begin position="74"/>
        <end position="87"/>
    </location>
</feature>
<evidence type="ECO:0000313" key="2">
    <source>
        <dbReference type="EMBL" id="PAV66853.1"/>
    </source>
</evidence>